<organism evidence="1 2">
    <name type="scientific">Psilocybe cyanescens</name>
    <dbReference type="NCBI Taxonomy" id="93625"/>
    <lineage>
        <taxon>Eukaryota</taxon>
        <taxon>Fungi</taxon>
        <taxon>Dikarya</taxon>
        <taxon>Basidiomycota</taxon>
        <taxon>Agaricomycotina</taxon>
        <taxon>Agaricomycetes</taxon>
        <taxon>Agaricomycetidae</taxon>
        <taxon>Agaricales</taxon>
        <taxon>Agaricineae</taxon>
        <taxon>Strophariaceae</taxon>
        <taxon>Psilocybe</taxon>
    </lineage>
</organism>
<dbReference type="OrthoDB" id="3052192at2759"/>
<evidence type="ECO:0000313" key="1">
    <source>
        <dbReference type="EMBL" id="PPQ88522.1"/>
    </source>
</evidence>
<keyword evidence="2" id="KW-1185">Reference proteome</keyword>
<protein>
    <submittedName>
        <fullName evidence="1">Uncharacterized protein</fullName>
    </submittedName>
</protein>
<dbReference type="EMBL" id="NHYD01002060">
    <property type="protein sequence ID" value="PPQ88522.1"/>
    <property type="molecule type" value="Genomic_DNA"/>
</dbReference>
<reference evidence="1 2" key="1">
    <citation type="journal article" date="2018" name="Evol. Lett.">
        <title>Horizontal gene cluster transfer increased hallucinogenic mushroom diversity.</title>
        <authorList>
            <person name="Reynolds H.T."/>
            <person name="Vijayakumar V."/>
            <person name="Gluck-Thaler E."/>
            <person name="Korotkin H.B."/>
            <person name="Matheny P.B."/>
            <person name="Slot J.C."/>
        </authorList>
    </citation>
    <scope>NUCLEOTIDE SEQUENCE [LARGE SCALE GENOMIC DNA]</scope>
    <source>
        <strain evidence="1 2">2631</strain>
    </source>
</reference>
<dbReference type="InParanoid" id="A0A409XCM4"/>
<dbReference type="Proteomes" id="UP000283269">
    <property type="component" value="Unassembled WGS sequence"/>
</dbReference>
<dbReference type="STRING" id="93625.A0A409XCM4"/>
<evidence type="ECO:0000313" key="2">
    <source>
        <dbReference type="Proteomes" id="UP000283269"/>
    </source>
</evidence>
<comment type="caution">
    <text evidence="1">The sequence shown here is derived from an EMBL/GenBank/DDBJ whole genome shotgun (WGS) entry which is preliminary data.</text>
</comment>
<proteinExistence type="predicted"/>
<name>A0A409XCM4_PSICY</name>
<sequence length="216" mass="23522">MLGLGLSMGASSPTTTKKSASDLTFAGLTHHVRMAPPASTFVPSVARNLITPSPTHVVQGTDDFLSIAKPPLLFYPDFTSVIALRPSFSPFIHVLPEVFSRVITPYSSSAFHALLSKFNLTSAYPSLVHNLDHGFPLGPMPTLKSTHIMNNHPSCRDYPDEVAQYLHDEVTACRMSGPYSRETVERILRGPFQSSPLIVAVQPQGPGVPDKVRVCR</sequence>
<accession>A0A409XCM4</accession>
<dbReference type="AlphaFoldDB" id="A0A409XCM4"/>
<gene>
    <name evidence="1" type="ORF">CVT25_009979</name>
</gene>